<dbReference type="PROSITE" id="PS50194">
    <property type="entry name" value="FILAMIN_REPEAT"/>
    <property type="match status" value="5"/>
</dbReference>
<dbReference type="SUPFAM" id="SSF81296">
    <property type="entry name" value="E set domains"/>
    <property type="match status" value="5"/>
</dbReference>
<dbReference type="PANTHER" id="PTHR38537">
    <property type="entry name" value="JITTERBUG, ISOFORM N"/>
    <property type="match status" value="1"/>
</dbReference>
<dbReference type="Proteomes" id="UP001209878">
    <property type="component" value="Unassembled WGS sequence"/>
</dbReference>
<dbReference type="GO" id="GO:0051015">
    <property type="term" value="F:actin filament binding"/>
    <property type="evidence" value="ECO:0007669"/>
    <property type="project" value="InterPro"/>
</dbReference>
<keyword evidence="2" id="KW-0677">Repeat</keyword>
<evidence type="ECO:0000256" key="1">
    <source>
        <dbReference type="ARBA" id="ARBA00009238"/>
    </source>
</evidence>
<keyword evidence="5" id="KW-1185">Reference proteome</keyword>
<dbReference type="InterPro" id="IPR014756">
    <property type="entry name" value="Ig_E-set"/>
</dbReference>
<feature type="repeat" description="Filamin" evidence="3">
    <location>
        <begin position="288"/>
        <end position="381"/>
    </location>
</feature>
<name>A0AAD9NJI7_RIDPI</name>
<sequence>MAKYKVDQDTSGRYLVTYVPVEAGQYDVNIKWNGYEIEGSPFHPRVMNLNMVIPVGGWEQLLSAQGKISLTANQTRRIDFDTSRAGDGQMTAEVRGPGGNVPVSMEGFGGQHSVIFTPQAEGDYYLTVWWNEVQLPRCPLVATTQGGGFYSNTNTMEQQQQQYQQQYQPQYQQPIVVDTMVKQQAQQVMTTSQVSSVNHEKVVLMGRGLTGAQVHEEAEFVIDGTDAGPGVPSVKLTGVTTDIDIHVTPVGINKYRCTYVPIMPGAYLLSITWSDRQVRGSPFKVSICASSDASKVDCSGDGLKTGIMGREIKSTIDARQAGPGELTAHCTGPTKVAFCQLFDHHDGTFTLTIKPQEPGRHILQVKYGGDHVPGSPFELKVSGAPDASKVKVTGPGVEHGILATFRSHFICETRGAGAGQLTVRVRGPKGAFRVEMQRESQRDRTILCRYDPTEVGEYSVHVRWSDKDVPGSPFNVRIFDTKEELDRALATLRHRRPDAANMTMASMTWHDDDM</sequence>
<proteinExistence type="inferred from homology"/>
<dbReference type="InterPro" id="IPR001298">
    <property type="entry name" value="Filamin/ABP280_rpt"/>
</dbReference>
<dbReference type="InterPro" id="IPR044801">
    <property type="entry name" value="Filamin"/>
</dbReference>
<dbReference type="AlphaFoldDB" id="A0AAD9NJI7"/>
<accession>A0AAD9NJI7</accession>
<feature type="repeat" description="Filamin" evidence="3">
    <location>
        <begin position="1"/>
        <end position="46"/>
    </location>
</feature>
<protein>
    <submittedName>
        <fullName evidence="4">Uncharacterized protein</fullName>
    </submittedName>
</protein>
<dbReference type="EMBL" id="JAODUO010000970">
    <property type="protein sequence ID" value="KAK2172345.1"/>
    <property type="molecule type" value="Genomic_DNA"/>
</dbReference>
<reference evidence="4" key="1">
    <citation type="journal article" date="2023" name="Mol. Biol. Evol.">
        <title>Third-Generation Sequencing Reveals the Adaptive Role of the Epigenome in Three Deep-Sea Polychaetes.</title>
        <authorList>
            <person name="Perez M."/>
            <person name="Aroh O."/>
            <person name="Sun Y."/>
            <person name="Lan Y."/>
            <person name="Juniper S.K."/>
            <person name="Young C.R."/>
            <person name="Angers B."/>
            <person name="Qian P.Y."/>
        </authorList>
    </citation>
    <scope>NUCLEOTIDE SEQUENCE</scope>
    <source>
        <strain evidence="4">R07B-5</strain>
    </source>
</reference>
<feature type="repeat" description="Filamin" evidence="3">
    <location>
        <begin position="194"/>
        <end position="287"/>
    </location>
</feature>
<organism evidence="4 5">
    <name type="scientific">Ridgeia piscesae</name>
    <name type="common">Tubeworm</name>
    <dbReference type="NCBI Taxonomy" id="27915"/>
    <lineage>
        <taxon>Eukaryota</taxon>
        <taxon>Metazoa</taxon>
        <taxon>Spiralia</taxon>
        <taxon>Lophotrochozoa</taxon>
        <taxon>Annelida</taxon>
        <taxon>Polychaeta</taxon>
        <taxon>Sedentaria</taxon>
        <taxon>Canalipalpata</taxon>
        <taxon>Sabellida</taxon>
        <taxon>Siboglinidae</taxon>
        <taxon>Ridgeia</taxon>
    </lineage>
</organism>
<dbReference type="GO" id="GO:0030036">
    <property type="term" value="P:actin cytoskeleton organization"/>
    <property type="evidence" value="ECO:0007669"/>
    <property type="project" value="InterPro"/>
</dbReference>
<feature type="repeat" description="Filamin" evidence="3">
    <location>
        <begin position="382"/>
        <end position="478"/>
    </location>
</feature>
<comment type="caution">
    <text evidence="4">The sequence shown here is derived from an EMBL/GenBank/DDBJ whole genome shotgun (WGS) entry which is preliminary data.</text>
</comment>
<dbReference type="InterPro" id="IPR013783">
    <property type="entry name" value="Ig-like_fold"/>
</dbReference>
<dbReference type="Pfam" id="PF00630">
    <property type="entry name" value="Filamin"/>
    <property type="match status" value="4"/>
</dbReference>
<dbReference type="SMART" id="SM00557">
    <property type="entry name" value="IG_FLMN"/>
    <property type="match status" value="4"/>
</dbReference>
<feature type="repeat" description="Filamin" evidence="3">
    <location>
        <begin position="72"/>
        <end position="144"/>
    </location>
</feature>
<gene>
    <name evidence="4" type="ORF">NP493_968g02016</name>
</gene>
<dbReference type="PANTHER" id="PTHR38537:SF16">
    <property type="entry name" value="CALPONIN-HOMOLOGY (CH) DOMAIN-CONTAINING PROTEIN"/>
    <property type="match status" value="1"/>
</dbReference>
<evidence type="ECO:0000313" key="4">
    <source>
        <dbReference type="EMBL" id="KAK2172345.1"/>
    </source>
</evidence>
<evidence type="ECO:0000313" key="5">
    <source>
        <dbReference type="Proteomes" id="UP001209878"/>
    </source>
</evidence>
<dbReference type="FunFam" id="2.60.40.10:FF:001145">
    <property type="entry name" value="Jitterbug, isoform I"/>
    <property type="match status" value="2"/>
</dbReference>
<comment type="similarity">
    <text evidence="1">Belongs to the filamin family.</text>
</comment>
<evidence type="ECO:0000256" key="2">
    <source>
        <dbReference type="ARBA" id="ARBA00022737"/>
    </source>
</evidence>
<dbReference type="InterPro" id="IPR017868">
    <property type="entry name" value="Filamin/ABP280_repeat-like"/>
</dbReference>
<evidence type="ECO:0000256" key="3">
    <source>
        <dbReference type="PROSITE-ProRule" id="PRU00087"/>
    </source>
</evidence>
<dbReference type="Gene3D" id="2.60.40.10">
    <property type="entry name" value="Immunoglobulins"/>
    <property type="match status" value="5"/>
</dbReference>